<reference evidence="3 4" key="1">
    <citation type="submission" date="2020-04" db="EMBL/GenBank/DDBJ databases">
        <title>Description of novel Gluconacetobacter.</title>
        <authorList>
            <person name="Sombolestani A."/>
        </authorList>
    </citation>
    <scope>NUCLEOTIDE SEQUENCE [LARGE SCALE GENOMIC DNA]</scope>
    <source>
        <strain evidence="2 3">LMG 1728</strain>
        <strain evidence="1 4">LMG 1731</strain>
    </source>
</reference>
<dbReference type="InterPro" id="IPR038084">
    <property type="entry name" value="PduO/GlcC-like_sf"/>
</dbReference>
<organism evidence="1 4">
    <name type="scientific">Gluconacetobacter dulcium</name>
    <dbReference type="NCBI Taxonomy" id="2729096"/>
    <lineage>
        <taxon>Bacteria</taxon>
        <taxon>Pseudomonadati</taxon>
        <taxon>Pseudomonadota</taxon>
        <taxon>Alphaproteobacteria</taxon>
        <taxon>Acetobacterales</taxon>
        <taxon>Acetobacteraceae</taxon>
        <taxon>Gluconacetobacter</taxon>
    </lineage>
</organism>
<dbReference type="PANTHER" id="PTHR34309:SF1">
    <property type="entry name" value="PROTEIN GLCG"/>
    <property type="match status" value="1"/>
</dbReference>
<dbReference type="EMBL" id="JABEQN010000007">
    <property type="protein sequence ID" value="MBB2193478.1"/>
    <property type="molecule type" value="Genomic_DNA"/>
</dbReference>
<dbReference type="AlphaFoldDB" id="A0A7W4IKE1"/>
<dbReference type="Pfam" id="PF03928">
    <property type="entry name" value="HbpS-like"/>
    <property type="match status" value="1"/>
</dbReference>
<dbReference type="PANTHER" id="PTHR34309">
    <property type="entry name" value="SLR1406 PROTEIN"/>
    <property type="match status" value="1"/>
</dbReference>
<dbReference type="Gene3D" id="3.30.450.150">
    <property type="entry name" value="Haem-degrading domain"/>
    <property type="match status" value="1"/>
</dbReference>
<keyword evidence="3" id="KW-1185">Reference proteome</keyword>
<dbReference type="EMBL" id="JABEQO010000007">
    <property type="protein sequence ID" value="MBB2164452.1"/>
    <property type="molecule type" value="Genomic_DNA"/>
</dbReference>
<dbReference type="Proteomes" id="UP000561077">
    <property type="component" value="Unassembled WGS sequence"/>
</dbReference>
<dbReference type="Proteomes" id="UP000540490">
    <property type="component" value="Unassembled WGS sequence"/>
</dbReference>
<evidence type="ECO:0000313" key="4">
    <source>
        <dbReference type="Proteomes" id="UP000561077"/>
    </source>
</evidence>
<gene>
    <name evidence="2" type="ORF">HLH25_07445</name>
    <name evidence="1" type="ORF">HLH26_07845</name>
</gene>
<dbReference type="RefSeq" id="WP_182973456.1">
    <property type="nucleotide sequence ID" value="NZ_JABEQN010000007.1"/>
</dbReference>
<comment type="caution">
    <text evidence="1">The sequence shown here is derived from an EMBL/GenBank/DDBJ whole genome shotgun (WGS) entry which is preliminary data.</text>
</comment>
<dbReference type="InterPro" id="IPR052517">
    <property type="entry name" value="GlcG_carb_metab_protein"/>
</dbReference>
<accession>A0A7W4IKE1</accession>
<name>A0A7W4IKE1_9PROT</name>
<evidence type="ECO:0000313" key="3">
    <source>
        <dbReference type="Proteomes" id="UP000540490"/>
    </source>
</evidence>
<evidence type="ECO:0000313" key="2">
    <source>
        <dbReference type="EMBL" id="MBB2193478.1"/>
    </source>
</evidence>
<sequence>MQLSSATHMLAAARAEAERLGVVVCVSIVDAAGYPVVFLRMDGVALGCIDVCHKKARTAALFHMDSAAFGQVACPGGGAYSLEQTNGGMTSFGGGLVIRDEGGVVIGGIGVSGARTEDDIAIGRVAVAALS</sequence>
<dbReference type="SUPFAM" id="SSF143744">
    <property type="entry name" value="GlcG-like"/>
    <property type="match status" value="1"/>
</dbReference>
<evidence type="ECO:0000313" key="1">
    <source>
        <dbReference type="EMBL" id="MBB2164452.1"/>
    </source>
</evidence>
<dbReference type="InterPro" id="IPR005624">
    <property type="entry name" value="PduO/GlcC-like"/>
</dbReference>
<proteinExistence type="predicted"/>
<protein>
    <submittedName>
        <fullName evidence="1">Heme-binding protein</fullName>
    </submittedName>
</protein>